<name>A0A0L8HZE9_OCTBM</name>
<feature type="compositionally biased region" description="Polar residues" evidence="1">
    <location>
        <begin position="268"/>
        <end position="283"/>
    </location>
</feature>
<evidence type="ECO:0000313" key="2">
    <source>
        <dbReference type="EMBL" id="KOF94569.1"/>
    </source>
</evidence>
<proteinExistence type="predicted"/>
<feature type="region of interest" description="Disordered" evidence="1">
    <location>
        <begin position="177"/>
        <end position="320"/>
    </location>
</feature>
<dbReference type="EMBL" id="KQ416933">
    <property type="protein sequence ID" value="KOF94569.1"/>
    <property type="molecule type" value="Genomic_DNA"/>
</dbReference>
<evidence type="ECO:0000256" key="1">
    <source>
        <dbReference type="SAM" id="MobiDB-lite"/>
    </source>
</evidence>
<feature type="compositionally biased region" description="Low complexity" evidence="1">
    <location>
        <begin position="195"/>
        <end position="208"/>
    </location>
</feature>
<gene>
    <name evidence="2" type="ORF">OCBIM_22001452mg</name>
</gene>
<protein>
    <submittedName>
        <fullName evidence="2">Uncharacterized protein</fullName>
    </submittedName>
</protein>
<feature type="compositionally biased region" description="Polar residues" evidence="1">
    <location>
        <begin position="88"/>
        <end position="98"/>
    </location>
</feature>
<sequence>MEPEQPFNWSAPVKLPNPCQHGRHTLNDDDGDDDSLCSMRSEGPTYLQIATSTTYIGAGFPAMPKKKKKMSYERRRRQDRSRKRLFRGSQSDLSPMNGNHGNYVSKAYAINEFNFEDLDRMIMFITESKQIQGRYYVRYLPGMLNSAGELTPCNYRPVFSFTSTAASSDYNFIQNNDYSDGSPEVVDLTDSDGVSSENSNPASPASPSTVDETQEKHTEVEGSENGEPGEKKDSKSETPGAEKANVSKSVPGFLSTINRKQTARKSMRQQTESLSCGTENSASPAIDMETETSSVSASNSDSVNTNNNIRSKSTSSSINKNNLVANSSLTSNCKSKLPSDKWDILDGITVTMNPDFR</sequence>
<reference evidence="2" key="1">
    <citation type="submission" date="2015-07" db="EMBL/GenBank/DDBJ databases">
        <title>MeaNS - Measles Nucleotide Surveillance Program.</title>
        <authorList>
            <person name="Tran T."/>
            <person name="Druce J."/>
        </authorList>
    </citation>
    <scope>NUCLEOTIDE SEQUENCE</scope>
    <source>
        <strain evidence="2">UCB-OBI-ISO-001</strain>
        <tissue evidence="2">Gonad</tissue>
    </source>
</reference>
<feature type="region of interest" description="Disordered" evidence="1">
    <location>
        <begin position="1"/>
        <end position="31"/>
    </location>
</feature>
<feature type="region of interest" description="Disordered" evidence="1">
    <location>
        <begin position="66"/>
        <end position="98"/>
    </location>
</feature>
<organism evidence="2">
    <name type="scientific">Octopus bimaculoides</name>
    <name type="common">California two-spotted octopus</name>
    <dbReference type="NCBI Taxonomy" id="37653"/>
    <lineage>
        <taxon>Eukaryota</taxon>
        <taxon>Metazoa</taxon>
        <taxon>Spiralia</taxon>
        <taxon>Lophotrochozoa</taxon>
        <taxon>Mollusca</taxon>
        <taxon>Cephalopoda</taxon>
        <taxon>Coleoidea</taxon>
        <taxon>Octopodiformes</taxon>
        <taxon>Octopoda</taxon>
        <taxon>Incirrata</taxon>
        <taxon>Octopodidae</taxon>
        <taxon>Octopus</taxon>
    </lineage>
</organism>
<feature type="compositionally biased region" description="Low complexity" evidence="1">
    <location>
        <begin position="292"/>
        <end position="320"/>
    </location>
</feature>
<feature type="compositionally biased region" description="Basic residues" evidence="1">
    <location>
        <begin position="66"/>
        <end position="86"/>
    </location>
</feature>
<accession>A0A0L8HZE9</accession>
<dbReference type="AlphaFoldDB" id="A0A0L8HZE9"/>